<accession>A0A392U6F9</accession>
<evidence type="ECO:0000313" key="2">
    <source>
        <dbReference type="EMBL" id="MCI68648.1"/>
    </source>
</evidence>
<comment type="caution">
    <text evidence="2">The sequence shown here is derived from an EMBL/GenBank/DDBJ whole genome shotgun (WGS) entry which is preliminary data.</text>
</comment>
<reference evidence="2 3" key="1">
    <citation type="journal article" date="2018" name="Front. Plant Sci.">
        <title>Red Clover (Trifolium pratense) and Zigzag Clover (T. medium) - A Picture of Genomic Similarities and Differences.</title>
        <authorList>
            <person name="Dluhosova J."/>
            <person name="Istvanek J."/>
            <person name="Nedelnik J."/>
            <person name="Repkova J."/>
        </authorList>
    </citation>
    <scope>NUCLEOTIDE SEQUENCE [LARGE SCALE GENOMIC DNA]</scope>
    <source>
        <strain evidence="3">cv. 10/8</strain>
        <tissue evidence="2">Leaf</tissue>
    </source>
</reference>
<dbReference type="EMBL" id="LXQA010740218">
    <property type="protein sequence ID" value="MCI68648.1"/>
    <property type="molecule type" value="Genomic_DNA"/>
</dbReference>
<sequence length="39" mass="4307">AGWSLSDHLNVDNLIKSMTQGSEERRMEEAGNQGEDGED</sequence>
<feature type="region of interest" description="Disordered" evidence="1">
    <location>
        <begin position="15"/>
        <end position="39"/>
    </location>
</feature>
<dbReference type="Proteomes" id="UP000265520">
    <property type="component" value="Unassembled WGS sequence"/>
</dbReference>
<feature type="non-terminal residue" evidence="2">
    <location>
        <position position="1"/>
    </location>
</feature>
<organism evidence="2 3">
    <name type="scientific">Trifolium medium</name>
    <dbReference type="NCBI Taxonomy" id="97028"/>
    <lineage>
        <taxon>Eukaryota</taxon>
        <taxon>Viridiplantae</taxon>
        <taxon>Streptophyta</taxon>
        <taxon>Embryophyta</taxon>
        <taxon>Tracheophyta</taxon>
        <taxon>Spermatophyta</taxon>
        <taxon>Magnoliopsida</taxon>
        <taxon>eudicotyledons</taxon>
        <taxon>Gunneridae</taxon>
        <taxon>Pentapetalae</taxon>
        <taxon>rosids</taxon>
        <taxon>fabids</taxon>
        <taxon>Fabales</taxon>
        <taxon>Fabaceae</taxon>
        <taxon>Papilionoideae</taxon>
        <taxon>50 kb inversion clade</taxon>
        <taxon>NPAAA clade</taxon>
        <taxon>Hologalegina</taxon>
        <taxon>IRL clade</taxon>
        <taxon>Trifolieae</taxon>
        <taxon>Trifolium</taxon>
    </lineage>
</organism>
<evidence type="ECO:0000313" key="3">
    <source>
        <dbReference type="Proteomes" id="UP000265520"/>
    </source>
</evidence>
<keyword evidence="3" id="KW-1185">Reference proteome</keyword>
<dbReference type="AlphaFoldDB" id="A0A392U6F9"/>
<name>A0A392U6F9_9FABA</name>
<evidence type="ECO:0000256" key="1">
    <source>
        <dbReference type="SAM" id="MobiDB-lite"/>
    </source>
</evidence>
<protein>
    <submittedName>
        <fullName evidence="2">Uncharacterized protein</fullName>
    </submittedName>
</protein>
<proteinExistence type="predicted"/>